<dbReference type="EMBL" id="BORQ01000003">
    <property type="protein sequence ID" value="GIO31782.1"/>
    <property type="molecule type" value="Genomic_DNA"/>
</dbReference>
<comment type="caution">
    <text evidence="1">The sequence shown here is derived from an EMBL/GenBank/DDBJ whole genome shotgun (WGS) entry which is preliminary data.</text>
</comment>
<dbReference type="Proteomes" id="UP000679779">
    <property type="component" value="Unassembled WGS sequence"/>
</dbReference>
<evidence type="ECO:0000313" key="1">
    <source>
        <dbReference type="EMBL" id="GIO31782.1"/>
    </source>
</evidence>
<keyword evidence="2" id="KW-1185">Reference proteome</keyword>
<sequence length="54" mass="6132">MNTWESGNGLDLDFFKQIKSVPDLRATFSLYHNGGEIWISCIDILGADMQLIKE</sequence>
<accession>A0A920CCM6</accession>
<proteinExistence type="predicted"/>
<name>A0A920CCM6_9BACL</name>
<evidence type="ECO:0000313" key="2">
    <source>
        <dbReference type="Proteomes" id="UP000679779"/>
    </source>
</evidence>
<dbReference type="AlphaFoldDB" id="A0A920CCM6"/>
<protein>
    <submittedName>
        <fullName evidence="1">Uncharacterized protein</fullName>
    </submittedName>
</protein>
<gene>
    <name evidence="1" type="ORF">J2TS6_29230</name>
</gene>
<reference evidence="1" key="1">
    <citation type="submission" date="2021-03" db="EMBL/GenBank/DDBJ databases">
        <title>Antimicrobial resistance genes in bacteria isolated from Japanese honey, and their potential for conferring macrolide and lincosamide resistance in the American foulbrood pathogen Paenibacillus larvae.</title>
        <authorList>
            <person name="Okamoto M."/>
            <person name="Kumagai M."/>
            <person name="Kanamori H."/>
            <person name="Takamatsu D."/>
        </authorList>
    </citation>
    <scope>NUCLEOTIDE SEQUENCE</scope>
    <source>
        <strain evidence="1">J2TS6</strain>
    </source>
</reference>
<organism evidence="1 2">
    <name type="scientific">Paenibacillus albilobatus</name>
    <dbReference type="NCBI Taxonomy" id="2716884"/>
    <lineage>
        <taxon>Bacteria</taxon>
        <taxon>Bacillati</taxon>
        <taxon>Bacillota</taxon>
        <taxon>Bacilli</taxon>
        <taxon>Bacillales</taxon>
        <taxon>Paenibacillaceae</taxon>
        <taxon>Paenibacillus</taxon>
    </lineage>
</organism>